<feature type="transmembrane region" description="Helical" evidence="3">
    <location>
        <begin position="20"/>
        <end position="39"/>
    </location>
</feature>
<name>A0A0N9YBF6_MYCFO</name>
<feature type="transmembrane region" description="Helical" evidence="3">
    <location>
        <begin position="79"/>
        <end position="99"/>
    </location>
</feature>
<feature type="transmembrane region" description="Helical" evidence="3">
    <location>
        <begin position="46"/>
        <end position="67"/>
    </location>
</feature>
<evidence type="ECO:0000256" key="3">
    <source>
        <dbReference type="SAM" id="Phobius"/>
    </source>
</evidence>
<keyword evidence="3" id="KW-1133">Transmembrane helix</keyword>
<dbReference type="PATRIC" id="fig|1766.6.peg.3505"/>
<dbReference type="STRING" id="1766.XA26_35250"/>
<sequence length="460" mass="48789">MGGDDIAVTFTHHLSLMHGWVPTSIQVITAVVLIAAIGWRSRRWALIWLPFAAAVGGILVAGTNWYIESAGLAGNPAPRSLWVWIALTGVAVVILAAGWRGSRWWRRGTAVMAVPLTLLCTALALNLWVGYFPWVQTAWNQLTAGPLPDQTDQVTVAAMQRQGTIPAKGSVVPVDIPSTASGFRHRGEYVYLPPAWFASNPAPQLPTVMMIGGEFNTPADWMRAGNVIKAMDEFAAAHHGYAPVLAFVDPGGTFNNDTECVNGKRGNSADHLTKDVVPYMNSHYGVKPTADGWGVVGWSMGGTCAVDLAVMHPELFSAFVDIAGDIGPNSGTKAQTIDRLFGGNAAAWDSFDPTTVINRHGQYDRTAGWFDVNDTSTPGKPPARANDQAKAANTLCALGSKHGIACAVVTHQGTHDWPFASHAFTAALPWLAGVIGTPQAPAVGLPQSSPSAAFIQTAAK</sequence>
<keyword evidence="3" id="KW-0812">Transmembrane</keyword>
<gene>
    <name evidence="4" type="ORF">XA26_35250</name>
</gene>
<keyword evidence="5" id="KW-1185">Reference proteome</keyword>
<feature type="transmembrane region" description="Helical" evidence="3">
    <location>
        <begin position="111"/>
        <end position="134"/>
    </location>
</feature>
<dbReference type="KEGG" id="mft:XA26_35250"/>
<evidence type="ECO:0000313" key="5">
    <source>
        <dbReference type="Proteomes" id="UP000057134"/>
    </source>
</evidence>
<evidence type="ECO:0008006" key="6">
    <source>
        <dbReference type="Google" id="ProtNLM"/>
    </source>
</evidence>
<keyword evidence="2" id="KW-0964">Secreted</keyword>
<organism evidence="4 5">
    <name type="scientific">Mycolicibacterium fortuitum</name>
    <name type="common">Mycobacterium fortuitum</name>
    <dbReference type="NCBI Taxonomy" id="1766"/>
    <lineage>
        <taxon>Bacteria</taxon>
        <taxon>Bacillati</taxon>
        <taxon>Actinomycetota</taxon>
        <taxon>Actinomycetes</taxon>
        <taxon>Mycobacteriales</taxon>
        <taxon>Mycobacteriaceae</taxon>
        <taxon>Mycolicibacterium</taxon>
    </lineage>
</organism>
<dbReference type="InterPro" id="IPR050583">
    <property type="entry name" value="Mycobacterial_A85_antigen"/>
</dbReference>
<dbReference type="SUPFAM" id="SSF53474">
    <property type="entry name" value="alpha/beta-Hydrolases"/>
    <property type="match status" value="1"/>
</dbReference>
<comment type="subcellular location">
    <subcellularLocation>
        <location evidence="1">Secreted</location>
    </subcellularLocation>
</comment>
<dbReference type="EMBL" id="CP011269">
    <property type="protein sequence ID" value="ALI27348.1"/>
    <property type="molecule type" value="Genomic_DNA"/>
</dbReference>
<accession>A0A0N9YBF6</accession>
<dbReference type="Proteomes" id="UP000057134">
    <property type="component" value="Chromosome"/>
</dbReference>
<dbReference type="PANTHER" id="PTHR48098">
    <property type="entry name" value="ENTEROCHELIN ESTERASE-RELATED"/>
    <property type="match status" value="1"/>
</dbReference>
<dbReference type="InterPro" id="IPR029058">
    <property type="entry name" value="AB_hydrolase_fold"/>
</dbReference>
<protein>
    <recommendedName>
        <fullName evidence="6">Esterase family protein</fullName>
    </recommendedName>
</protein>
<dbReference type="RefSeq" id="WP_054602513.1">
    <property type="nucleotide sequence ID" value="NZ_CP011269.1"/>
</dbReference>
<evidence type="ECO:0000313" key="4">
    <source>
        <dbReference type="EMBL" id="ALI27348.1"/>
    </source>
</evidence>
<evidence type="ECO:0000256" key="2">
    <source>
        <dbReference type="ARBA" id="ARBA00022525"/>
    </source>
</evidence>
<proteinExistence type="predicted"/>
<dbReference type="InterPro" id="IPR000801">
    <property type="entry name" value="Esterase-like"/>
</dbReference>
<dbReference type="PANTHER" id="PTHR48098:SF1">
    <property type="entry name" value="DIACYLGLYCEROL ACYLTRANSFERASE_MYCOLYLTRANSFERASE AG85A"/>
    <property type="match status" value="1"/>
</dbReference>
<dbReference type="AlphaFoldDB" id="A0A0N9YBF6"/>
<dbReference type="Gene3D" id="3.40.50.1820">
    <property type="entry name" value="alpha/beta hydrolase"/>
    <property type="match status" value="1"/>
</dbReference>
<evidence type="ECO:0000256" key="1">
    <source>
        <dbReference type="ARBA" id="ARBA00004613"/>
    </source>
</evidence>
<reference evidence="4 5" key="1">
    <citation type="journal article" date="2015" name="MBio">
        <title>Enzymatic Degradation of Phenazines Can Generate Energy and Protect Sensitive Organisms from Toxicity.</title>
        <authorList>
            <person name="Costa K.C."/>
            <person name="Bergkessel M."/>
            <person name="Saunders S."/>
            <person name="Korlach J."/>
            <person name="Newman D.K."/>
        </authorList>
    </citation>
    <scope>NUCLEOTIDE SEQUENCE [LARGE SCALE GENOMIC DNA]</scope>
    <source>
        <strain evidence="4 5">CT6</strain>
    </source>
</reference>
<keyword evidence="3" id="KW-0472">Membrane</keyword>
<dbReference type="GO" id="GO:0016747">
    <property type="term" value="F:acyltransferase activity, transferring groups other than amino-acyl groups"/>
    <property type="evidence" value="ECO:0007669"/>
    <property type="project" value="TreeGrafter"/>
</dbReference>
<dbReference type="GO" id="GO:0005576">
    <property type="term" value="C:extracellular region"/>
    <property type="evidence" value="ECO:0007669"/>
    <property type="project" value="UniProtKB-SubCell"/>
</dbReference>
<dbReference type="Pfam" id="PF00756">
    <property type="entry name" value="Esterase"/>
    <property type="match status" value="1"/>
</dbReference>